<accession>A0ABQ0AR07</accession>
<proteinExistence type="predicted"/>
<feature type="transmembrane region" description="Helical" evidence="1">
    <location>
        <begin position="83"/>
        <end position="106"/>
    </location>
</feature>
<dbReference type="Proteomes" id="UP001441944">
    <property type="component" value="Unassembled WGS sequence"/>
</dbReference>
<dbReference type="PANTHER" id="PTHR32251">
    <property type="entry name" value="3-OXO-5-ALPHA-STEROID 4-DEHYDROGENASE"/>
    <property type="match status" value="1"/>
</dbReference>
<dbReference type="PROSITE" id="PS50244">
    <property type="entry name" value="S5A_REDUCTASE"/>
    <property type="match status" value="1"/>
</dbReference>
<comment type="caution">
    <text evidence="2">The sequence shown here is derived from an EMBL/GenBank/DDBJ whole genome shotgun (WGS) entry which is preliminary data.</text>
</comment>
<gene>
    <name evidence="2" type="ORF">NBRC116598_37570</name>
</gene>
<feature type="transmembrane region" description="Helical" evidence="1">
    <location>
        <begin position="20"/>
        <end position="39"/>
    </location>
</feature>
<dbReference type="Gene3D" id="1.20.120.1630">
    <property type="match status" value="1"/>
</dbReference>
<dbReference type="InterPro" id="IPR010721">
    <property type="entry name" value="UstE-like"/>
</dbReference>
<evidence type="ECO:0000256" key="1">
    <source>
        <dbReference type="SAM" id="Phobius"/>
    </source>
</evidence>
<feature type="transmembrane region" description="Helical" evidence="1">
    <location>
        <begin position="171"/>
        <end position="196"/>
    </location>
</feature>
<dbReference type="EMBL" id="BAABWU010000020">
    <property type="protein sequence ID" value="GAA6198312.1"/>
    <property type="molecule type" value="Genomic_DNA"/>
</dbReference>
<feature type="transmembrane region" description="Helical" evidence="1">
    <location>
        <begin position="51"/>
        <end position="71"/>
    </location>
</feature>
<protein>
    <submittedName>
        <fullName evidence="2">DUF1295 domain-containing protein</fullName>
    </submittedName>
</protein>
<evidence type="ECO:0000313" key="2">
    <source>
        <dbReference type="EMBL" id="GAA6198312.1"/>
    </source>
</evidence>
<dbReference type="RefSeq" id="WP_353402137.1">
    <property type="nucleotide sequence ID" value="NZ_BAABWU010000020.1"/>
</dbReference>
<reference evidence="2 3" key="1">
    <citation type="submission" date="2024-04" db="EMBL/GenBank/DDBJ databases">
        <title>Draft genome sequence of Pseudophaeobacter arcticus NBRC 116598.</title>
        <authorList>
            <person name="Miyakawa T."/>
            <person name="Kusuya Y."/>
            <person name="Miura T."/>
        </authorList>
    </citation>
    <scope>NUCLEOTIDE SEQUENCE [LARGE SCALE GENOMIC DNA]</scope>
    <source>
        <strain evidence="2 3">SU-CL00105</strain>
    </source>
</reference>
<keyword evidence="1" id="KW-1133">Transmembrane helix</keyword>
<keyword evidence="1" id="KW-0812">Transmembrane</keyword>
<evidence type="ECO:0000313" key="3">
    <source>
        <dbReference type="Proteomes" id="UP001441944"/>
    </source>
</evidence>
<sequence length="226" mass="25001">MATRYGGVDRAHARSFGPKLTFAVLHLCLVVICLWLAFGGFEWADPTRAKVLALCAVLYWGRHGVTLFVILQRRVELSEGLGLTVFIGLVEVGFLLLGAGALSGIATPFGLWDWLGGPLLVIGSSLNTGSELQRRAWKKLPGSQGRCYTGGLFSYSMHINYFGDSLMFTGWAILAASVWAFSIPLLMTALFVFYHIPALDRYLADRYGAQFQVYSRKTAKFVPFLY</sequence>
<organism evidence="2 3">
    <name type="scientific">Pseudophaeobacter arcticus</name>
    <dbReference type="NCBI Taxonomy" id="385492"/>
    <lineage>
        <taxon>Bacteria</taxon>
        <taxon>Pseudomonadati</taxon>
        <taxon>Pseudomonadota</taxon>
        <taxon>Alphaproteobacteria</taxon>
        <taxon>Rhodobacterales</taxon>
        <taxon>Paracoccaceae</taxon>
        <taxon>Pseudophaeobacter</taxon>
    </lineage>
</organism>
<keyword evidence="1" id="KW-0472">Membrane</keyword>
<keyword evidence="3" id="KW-1185">Reference proteome</keyword>
<dbReference type="PANTHER" id="PTHR32251:SF17">
    <property type="entry name" value="STEROID 5-ALPHA REDUCTASE C-TERMINAL DOMAIN-CONTAINING PROTEIN"/>
    <property type="match status" value="1"/>
</dbReference>
<dbReference type="Pfam" id="PF06966">
    <property type="entry name" value="DUF1295"/>
    <property type="match status" value="1"/>
</dbReference>
<name>A0ABQ0AR07_9RHOB</name>